<dbReference type="GO" id="GO:0003676">
    <property type="term" value="F:nucleic acid binding"/>
    <property type="evidence" value="ECO:0007669"/>
    <property type="project" value="InterPro"/>
</dbReference>
<reference evidence="3 4" key="1">
    <citation type="submission" date="2019-11" db="EMBL/GenBank/DDBJ databases">
        <authorList>
            <person name="Jiang L.-Q."/>
        </authorList>
    </citation>
    <scope>NUCLEOTIDE SEQUENCE [LARGE SCALE GENOMIC DNA]</scope>
    <source>
        <strain evidence="3 4">YIM 132087</strain>
    </source>
</reference>
<dbReference type="Gene3D" id="3.30.420.10">
    <property type="entry name" value="Ribonuclease H-like superfamily/Ribonuclease H"/>
    <property type="match status" value="1"/>
</dbReference>
<gene>
    <name evidence="3" type="ORF">GIS00_08225</name>
</gene>
<evidence type="ECO:0000256" key="1">
    <source>
        <dbReference type="SAM" id="MobiDB-lite"/>
    </source>
</evidence>
<keyword evidence="4" id="KW-1185">Reference proteome</keyword>
<dbReference type="Proteomes" id="UP000460221">
    <property type="component" value="Unassembled WGS sequence"/>
</dbReference>
<dbReference type="SUPFAM" id="SSF53098">
    <property type="entry name" value="Ribonuclease H-like"/>
    <property type="match status" value="1"/>
</dbReference>
<dbReference type="InterPro" id="IPR012337">
    <property type="entry name" value="RNaseH-like_sf"/>
</dbReference>
<dbReference type="PROSITE" id="PS50994">
    <property type="entry name" value="INTEGRASE"/>
    <property type="match status" value="1"/>
</dbReference>
<sequence length="334" mass="36162">MTRRRPPVTPDQIIAHRRAHVISQAAKVGVSAACRAAGVSRTAYYRWVKAAARYGSAALVPKRRRPPAMPTAMSAQEVSAILAVAVAHPTLGARQLLRHLAKHDVHRSASGVQKVLVRHQLGRRAQRLAALASLTAADTGQLTDAAMAGPFGFCQAASVAGQNVSMDTFYVGKLKGVGTIWQFTAVDVATRWAIVSLIVGDKTAAGAARFLDHVRAEFGRLGVPVTGVLTDNGPEFVGRDFTSHLGDLGILHHRIPPRSPNHNAVCERFQGTLLHEFYRPFFHRARIDRIADLQTGLAAAITDYNHHRPNNGAYMAGRTPRQLLNEKRPAQSAA</sequence>
<comment type="caution">
    <text evidence="3">The sequence shown here is derived from an EMBL/GenBank/DDBJ whole genome shotgun (WGS) entry which is preliminary data.</text>
</comment>
<evidence type="ECO:0000313" key="4">
    <source>
        <dbReference type="Proteomes" id="UP000460221"/>
    </source>
</evidence>
<proteinExistence type="predicted"/>
<accession>A0A7K1FIJ9</accession>
<dbReference type="InterPro" id="IPR009057">
    <property type="entry name" value="Homeodomain-like_sf"/>
</dbReference>
<feature type="compositionally biased region" description="Basic and acidic residues" evidence="1">
    <location>
        <begin position="324"/>
        <end position="334"/>
    </location>
</feature>
<dbReference type="GO" id="GO:0015074">
    <property type="term" value="P:DNA integration"/>
    <property type="evidence" value="ECO:0007669"/>
    <property type="project" value="InterPro"/>
</dbReference>
<evidence type="ECO:0000313" key="3">
    <source>
        <dbReference type="EMBL" id="MTD13928.1"/>
    </source>
</evidence>
<organism evidence="3 4">
    <name type="scientific">Nakamurella alba</name>
    <dbReference type="NCBI Taxonomy" id="2665158"/>
    <lineage>
        <taxon>Bacteria</taxon>
        <taxon>Bacillati</taxon>
        <taxon>Actinomycetota</taxon>
        <taxon>Actinomycetes</taxon>
        <taxon>Nakamurellales</taxon>
        <taxon>Nakamurellaceae</taxon>
        <taxon>Nakamurella</taxon>
    </lineage>
</organism>
<dbReference type="InterPro" id="IPR001584">
    <property type="entry name" value="Integrase_cat-core"/>
</dbReference>
<evidence type="ECO:0000259" key="2">
    <source>
        <dbReference type="PROSITE" id="PS50994"/>
    </source>
</evidence>
<dbReference type="AlphaFoldDB" id="A0A7K1FIJ9"/>
<dbReference type="EMBL" id="WLYK01000001">
    <property type="protein sequence ID" value="MTD13928.1"/>
    <property type="molecule type" value="Genomic_DNA"/>
</dbReference>
<name>A0A7K1FIJ9_9ACTN</name>
<dbReference type="InterPro" id="IPR036397">
    <property type="entry name" value="RNaseH_sf"/>
</dbReference>
<dbReference type="SUPFAM" id="SSF46689">
    <property type="entry name" value="Homeodomain-like"/>
    <property type="match status" value="1"/>
</dbReference>
<feature type="domain" description="Integrase catalytic" evidence="2">
    <location>
        <begin position="146"/>
        <end position="328"/>
    </location>
</feature>
<dbReference type="Pfam" id="PF00665">
    <property type="entry name" value="rve"/>
    <property type="match status" value="1"/>
</dbReference>
<protein>
    <submittedName>
        <fullName evidence="3">DDE-type integrase/transposase/recombinase</fullName>
    </submittedName>
</protein>
<feature type="region of interest" description="Disordered" evidence="1">
    <location>
        <begin position="311"/>
        <end position="334"/>
    </location>
</feature>
<dbReference type="Pfam" id="PF13565">
    <property type="entry name" value="HTH_32"/>
    <property type="match status" value="1"/>
</dbReference>